<feature type="transmembrane region" description="Helical" evidence="1">
    <location>
        <begin position="176"/>
        <end position="197"/>
    </location>
</feature>
<feature type="transmembrane region" description="Helical" evidence="1">
    <location>
        <begin position="231"/>
        <end position="249"/>
    </location>
</feature>
<name>A0ABR8Z5J5_9MICO</name>
<sequence>MMVAQLSSELRKLTTTWSWWAIGAAMVLCTTALVAVLLLSGLHLEQSPLDLSSVAGVKAVYSLGAGITYVFTLVAGIVVVTGEYQTGTMAQTLLANPDRRAVYLSKVLAAALSGLVFGAATLAASVGTTAALLATEGLSPHLGESAVAQGLGGTVATLTLWAVIGAGLGALVRNQLVAVVAVVVLSQAVEPMLRIALPGGAADYLPSSIADAASGGTVMSLAMGRSALEQGTALILMLALTAAVALVGAHRFRRYQVT</sequence>
<dbReference type="EMBL" id="JACSPO010000013">
    <property type="protein sequence ID" value="MBD8063591.1"/>
    <property type="molecule type" value="Genomic_DNA"/>
</dbReference>
<feature type="transmembrane region" description="Helical" evidence="1">
    <location>
        <begin position="101"/>
        <end position="126"/>
    </location>
</feature>
<dbReference type="Pfam" id="PF12679">
    <property type="entry name" value="ABC2_membrane_2"/>
    <property type="match status" value="1"/>
</dbReference>
<accession>A0ABR8Z5J5</accession>
<keyword evidence="1" id="KW-0812">Transmembrane</keyword>
<feature type="transmembrane region" description="Helical" evidence="1">
    <location>
        <begin position="146"/>
        <end position="164"/>
    </location>
</feature>
<keyword evidence="1" id="KW-0472">Membrane</keyword>
<evidence type="ECO:0000313" key="3">
    <source>
        <dbReference type="Proteomes" id="UP000661894"/>
    </source>
</evidence>
<keyword evidence="1" id="KW-1133">Transmembrane helix</keyword>
<dbReference type="RefSeq" id="WP_251840690.1">
    <property type="nucleotide sequence ID" value="NZ_JACSPO010000013.1"/>
</dbReference>
<feature type="transmembrane region" description="Helical" evidence="1">
    <location>
        <begin position="20"/>
        <end position="39"/>
    </location>
</feature>
<organism evidence="2 3">
    <name type="scientific">Oceanitalea stevensii</name>
    <dbReference type="NCBI Taxonomy" id="2763072"/>
    <lineage>
        <taxon>Bacteria</taxon>
        <taxon>Bacillati</taxon>
        <taxon>Actinomycetota</taxon>
        <taxon>Actinomycetes</taxon>
        <taxon>Micrococcales</taxon>
        <taxon>Bogoriellaceae</taxon>
        <taxon>Georgenia</taxon>
    </lineage>
</organism>
<dbReference type="Proteomes" id="UP000661894">
    <property type="component" value="Unassembled WGS sequence"/>
</dbReference>
<feature type="transmembrane region" description="Helical" evidence="1">
    <location>
        <begin position="59"/>
        <end position="80"/>
    </location>
</feature>
<proteinExistence type="predicted"/>
<evidence type="ECO:0000313" key="2">
    <source>
        <dbReference type="EMBL" id="MBD8063591.1"/>
    </source>
</evidence>
<evidence type="ECO:0000256" key="1">
    <source>
        <dbReference type="SAM" id="Phobius"/>
    </source>
</evidence>
<reference evidence="2 3" key="1">
    <citation type="submission" date="2020-08" db="EMBL/GenBank/DDBJ databases">
        <title>A Genomic Blueprint of the Chicken Gut Microbiome.</title>
        <authorList>
            <person name="Gilroy R."/>
            <person name="Ravi A."/>
            <person name="Getino M."/>
            <person name="Pursley I."/>
            <person name="Horton D.L."/>
            <person name="Alikhan N.-F."/>
            <person name="Baker D."/>
            <person name="Gharbi K."/>
            <person name="Hall N."/>
            <person name="Watson M."/>
            <person name="Adriaenssens E.M."/>
            <person name="Foster-Nyarko E."/>
            <person name="Jarju S."/>
            <person name="Secka A."/>
            <person name="Antonio M."/>
            <person name="Oren A."/>
            <person name="Chaudhuri R."/>
            <person name="La Ragione R.M."/>
            <person name="Hildebrand F."/>
            <person name="Pallen M.J."/>
        </authorList>
    </citation>
    <scope>NUCLEOTIDE SEQUENCE [LARGE SCALE GENOMIC DNA]</scope>
    <source>
        <strain evidence="2 3">Sa1BUA1</strain>
    </source>
</reference>
<keyword evidence="3" id="KW-1185">Reference proteome</keyword>
<gene>
    <name evidence="2" type="ORF">H9624_14810</name>
</gene>
<protein>
    <submittedName>
        <fullName evidence="2">ABC transporter permease subunit</fullName>
    </submittedName>
</protein>
<comment type="caution">
    <text evidence="2">The sequence shown here is derived from an EMBL/GenBank/DDBJ whole genome shotgun (WGS) entry which is preliminary data.</text>
</comment>